<evidence type="ECO:0000313" key="3">
    <source>
        <dbReference type="Proteomes" id="UP000494182"/>
    </source>
</evidence>
<gene>
    <name evidence="2" type="ORF">BCO71171_02939</name>
</gene>
<accession>A0A6P2Y5U4</accession>
<proteinExistence type="predicted"/>
<protein>
    <submittedName>
        <fullName evidence="2">Uncharacterized protein</fullName>
    </submittedName>
</protein>
<feature type="transmembrane region" description="Helical" evidence="1">
    <location>
        <begin position="6"/>
        <end position="24"/>
    </location>
</feature>
<dbReference type="Proteomes" id="UP000494182">
    <property type="component" value="Unassembled WGS sequence"/>
</dbReference>
<keyword evidence="1" id="KW-0472">Membrane</keyword>
<dbReference type="AlphaFoldDB" id="A0A6P2Y5U4"/>
<sequence>MDCGAVGPSSCMSTLFVFILFPSWTEVMMKKRNRNTPAASAELEARYGAIADAARQEKLSKSWRRAMGNDSRRGIRGVKLHAGWDAAFRRVRTH</sequence>
<reference evidence="2 3" key="1">
    <citation type="submission" date="2019-09" db="EMBL/GenBank/DDBJ databases">
        <authorList>
            <person name="Depoorter E."/>
        </authorList>
    </citation>
    <scope>NUCLEOTIDE SEQUENCE [LARGE SCALE GENOMIC DNA]</scope>
    <source>
        <strain evidence="2">R-71171</strain>
    </source>
</reference>
<keyword evidence="1" id="KW-1133">Transmembrane helix</keyword>
<organism evidence="2 3">
    <name type="scientific">Burkholderia contaminans</name>
    <dbReference type="NCBI Taxonomy" id="488447"/>
    <lineage>
        <taxon>Bacteria</taxon>
        <taxon>Pseudomonadati</taxon>
        <taxon>Pseudomonadota</taxon>
        <taxon>Betaproteobacteria</taxon>
        <taxon>Burkholderiales</taxon>
        <taxon>Burkholderiaceae</taxon>
        <taxon>Burkholderia</taxon>
        <taxon>Burkholderia cepacia complex</taxon>
    </lineage>
</organism>
<dbReference type="EMBL" id="CABVQT010000006">
    <property type="protein sequence ID" value="VWD17263.1"/>
    <property type="molecule type" value="Genomic_DNA"/>
</dbReference>
<evidence type="ECO:0000313" key="2">
    <source>
        <dbReference type="EMBL" id="VWD17263.1"/>
    </source>
</evidence>
<name>A0A6P2Y5U4_9BURK</name>
<keyword evidence="1" id="KW-0812">Transmembrane</keyword>
<evidence type="ECO:0000256" key="1">
    <source>
        <dbReference type="SAM" id="Phobius"/>
    </source>
</evidence>